<dbReference type="PRINTS" id="PR00320">
    <property type="entry name" value="GPROTEINBRPT"/>
</dbReference>
<feature type="compositionally biased region" description="Basic residues" evidence="6">
    <location>
        <begin position="7"/>
        <end position="18"/>
    </location>
</feature>
<evidence type="ECO:0000256" key="5">
    <source>
        <dbReference type="PROSITE-ProRule" id="PRU00221"/>
    </source>
</evidence>
<keyword evidence="8" id="KW-1185">Reference proteome</keyword>
<evidence type="ECO:0000256" key="4">
    <source>
        <dbReference type="ARBA" id="ARBA00023242"/>
    </source>
</evidence>
<dbReference type="InterPro" id="IPR039241">
    <property type="entry name" value="Rrp9-like"/>
</dbReference>
<evidence type="ECO:0000256" key="2">
    <source>
        <dbReference type="ARBA" id="ARBA00022574"/>
    </source>
</evidence>
<dbReference type="InterPro" id="IPR036322">
    <property type="entry name" value="WD40_repeat_dom_sf"/>
</dbReference>
<feature type="repeat" description="WD" evidence="5">
    <location>
        <begin position="197"/>
        <end position="238"/>
    </location>
</feature>
<feature type="region of interest" description="Disordered" evidence="6">
    <location>
        <begin position="1"/>
        <end position="75"/>
    </location>
</feature>
<comment type="subcellular location">
    <subcellularLocation>
        <location evidence="1">Nucleus</location>
    </subcellularLocation>
</comment>
<feature type="repeat" description="WD" evidence="5">
    <location>
        <begin position="143"/>
        <end position="184"/>
    </location>
</feature>
<accession>A0AAN7V440</accession>
<dbReference type="InterPro" id="IPR015943">
    <property type="entry name" value="WD40/YVTN_repeat-like_dom_sf"/>
</dbReference>
<dbReference type="Gene3D" id="2.130.10.10">
    <property type="entry name" value="YVTN repeat-like/Quinoprotein amine dehydrogenase"/>
    <property type="match status" value="1"/>
</dbReference>
<feature type="repeat" description="WD" evidence="5">
    <location>
        <begin position="322"/>
        <end position="353"/>
    </location>
</feature>
<organism evidence="7 8">
    <name type="scientific">Pyrocoelia pectoralis</name>
    <dbReference type="NCBI Taxonomy" id="417401"/>
    <lineage>
        <taxon>Eukaryota</taxon>
        <taxon>Metazoa</taxon>
        <taxon>Ecdysozoa</taxon>
        <taxon>Arthropoda</taxon>
        <taxon>Hexapoda</taxon>
        <taxon>Insecta</taxon>
        <taxon>Pterygota</taxon>
        <taxon>Neoptera</taxon>
        <taxon>Endopterygota</taxon>
        <taxon>Coleoptera</taxon>
        <taxon>Polyphaga</taxon>
        <taxon>Elateriformia</taxon>
        <taxon>Elateroidea</taxon>
        <taxon>Lampyridae</taxon>
        <taxon>Lampyrinae</taxon>
        <taxon>Pyrocoelia</taxon>
    </lineage>
</organism>
<evidence type="ECO:0008006" key="9">
    <source>
        <dbReference type="Google" id="ProtNLM"/>
    </source>
</evidence>
<dbReference type="Pfam" id="PF00400">
    <property type="entry name" value="WD40"/>
    <property type="match status" value="6"/>
</dbReference>
<dbReference type="PROSITE" id="PS50294">
    <property type="entry name" value="WD_REPEATS_REGION"/>
    <property type="match status" value="3"/>
</dbReference>
<evidence type="ECO:0000256" key="1">
    <source>
        <dbReference type="ARBA" id="ARBA00004123"/>
    </source>
</evidence>
<dbReference type="GO" id="GO:0032040">
    <property type="term" value="C:small-subunit processome"/>
    <property type="evidence" value="ECO:0007669"/>
    <property type="project" value="TreeGrafter"/>
</dbReference>
<evidence type="ECO:0000256" key="3">
    <source>
        <dbReference type="ARBA" id="ARBA00022737"/>
    </source>
</evidence>
<gene>
    <name evidence="7" type="ORF">RI129_012131</name>
</gene>
<dbReference type="CDD" id="cd00200">
    <property type="entry name" value="WD40"/>
    <property type="match status" value="1"/>
</dbReference>
<protein>
    <recommendedName>
        <fullName evidence="9">U3 small nucleolar RNA-interacting protein 2</fullName>
    </recommendedName>
</protein>
<reference evidence="7 8" key="1">
    <citation type="journal article" date="2024" name="Insects">
        <title>An Improved Chromosome-Level Genome Assembly of the Firefly Pyrocoelia pectoralis.</title>
        <authorList>
            <person name="Fu X."/>
            <person name="Meyer-Rochow V.B."/>
            <person name="Ballantyne L."/>
            <person name="Zhu X."/>
        </authorList>
    </citation>
    <scope>NUCLEOTIDE SEQUENCE [LARGE SCALE GENOMIC DNA]</scope>
    <source>
        <strain evidence="7">XCY_ONT2</strain>
    </source>
</reference>
<dbReference type="InterPro" id="IPR020472">
    <property type="entry name" value="WD40_PAC1"/>
</dbReference>
<feature type="compositionally biased region" description="Acidic residues" evidence="6">
    <location>
        <begin position="43"/>
        <end position="52"/>
    </location>
</feature>
<dbReference type="SMART" id="SM00320">
    <property type="entry name" value="WD40"/>
    <property type="match status" value="6"/>
</dbReference>
<feature type="repeat" description="WD" evidence="5">
    <location>
        <begin position="281"/>
        <end position="322"/>
    </location>
</feature>
<dbReference type="AlphaFoldDB" id="A0AAN7V440"/>
<dbReference type="InterPro" id="IPR001680">
    <property type="entry name" value="WD40_rpt"/>
</dbReference>
<name>A0AAN7V440_9COLE</name>
<keyword evidence="3" id="KW-0677">Repeat</keyword>
<evidence type="ECO:0000313" key="8">
    <source>
        <dbReference type="Proteomes" id="UP001329430"/>
    </source>
</evidence>
<dbReference type="EMBL" id="JAVRBK010000009">
    <property type="protein sequence ID" value="KAK5639639.1"/>
    <property type="molecule type" value="Genomic_DNA"/>
</dbReference>
<evidence type="ECO:0000256" key="6">
    <source>
        <dbReference type="SAM" id="MobiDB-lite"/>
    </source>
</evidence>
<proteinExistence type="predicted"/>
<dbReference type="FunFam" id="2.130.10.10:FF:000509">
    <property type="entry name" value="U3 small nucleolar RNA-interacting protein"/>
    <property type="match status" value="1"/>
</dbReference>
<sequence length="470" mass="52321">MSFFIKSKPKRGIKNKFSNKKEHIGNAKKAKTDSNNDDTITSSEDEEEEHNDDMDHVNGGMNVPPSDDENETAQEKKLRLAKIFLEEIEKEEAARLNEDEELHGDAISKRLKLDYLKQAGKLKLSVANEYVGADINNIQILKAKEHKNAVTCLCVSSDNKFVFSGSKDSSIVKWSLVENRKVKSIPFQKKLNKNSEVVGHSKQILCIAISFDDKFLAVGDATSVIQIWNPEDLKHIGSLKGHRDSVTGLTFRGNTHSLYSCSNDRSVKVWSLDEMSYVETLYGHQDKITSIDCLIKERAITAGGRDASIRLWKILEESQLIYNGHSGSIDVVRLINEEHFASGGDDGNLCIWSTGKKKPVCIVKEAHGCDPSNLQPFWITSIAVLVNTDLIASGSNDGSVRLWHLENKPRQLTLLFPIQITGFVNDLAFIANGDYLAAAIGIEHRFGRWSVIKSAKNSIAVIPLTKKNST</sequence>
<dbReference type="PROSITE" id="PS50082">
    <property type="entry name" value="WD_REPEATS_2"/>
    <property type="match status" value="6"/>
</dbReference>
<comment type="caution">
    <text evidence="7">The sequence shown here is derived from an EMBL/GenBank/DDBJ whole genome shotgun (WGS) entry which is preliminary data.</text>
</comment>
<feature type="repeat" description="WD" evidence="5">
    <location>
        <begin position="379"/>
        <end position="413"/>
    </location>
</feature>
<keyword evidence="4" id="KW-0539">Nucleus</keyword>
<evidence type="ECO:0000313" key="7">
    <source>
        <dbReference type="EMBL" id="KAK5639639.1"/>
    </source>
</evidence>
<keyword evidence="2 5" id="KW-0853">WD repeat</keyword>
<feature type="compositionally biased region" description="Basic and acidic residues" evidence="6">
    <location>
        <begin position="19"/>
        <end position="34"/>
    </location>
</feature>
<dbReference type="Proteomes" id="UP001329430">
    <property type="component" value="Chromosome 9"/>
</dbReference>
<dbReference type="GO" id="GO:0034511">
    <property type="term" value="F:U3 snoRNA binding"/>
    <property type="evidence" value="ECO:0007669"/>
    <property type="project" value="InterPro"/>
</dbReference>
<dbReference type="SUPFAM" id="SSF50978">
    <property type="entry name" value="WD40 repeat-like"/>
    <property type="match status" value="1"/>
</dbReference>
<dbReference type="PANTHER" id="PTHR19865:SF0">
    <property type="entry name" value="U3 SMALL NUCLEOLAR RNA-INTERACTING PROTEIN 2"/>
    <property type="match status" value="1"/>
</dbReference>
<feature type="repeat" description="WD" evidence="5">
    <location>
        <begin position="239"/>
        <end position="280"/>
    </location>
</feature>
<dbReference type="PANTHER" id="PTHR19865">
    <property type="entry name" value="U3 SMALL NUCLEOLAR RNA INTERACTING PROTEIN 2"/>
    <property type="match status" value="1"/>
</dbReference>